<dbReference type="InterPro" id="IPR035979">
    <property type="entry name" value="RBD_domain_sf"/>
</dbReference>
<keyword evidence="14" id="KW-1185">Reference proteome</keyword>
<name>A0A2A2KZB7_9BILA</name>
<accession>A0A2A2KZB7</accession>
<organism evidence="13 14">
    <name type="scientific">Diploscapter pachys</name>
    <dbReference type="NCBI Taxonomy" id="2018661"/>
    <lineage>
        <taxon>Eukaryota</taxon>
        <taxon>Metazoa</taxon>
        <taxon>Ecdysozoa</taxon>
        <taxon>Nematoda</taxon>
        <taxon>Chromadorea</taxon>
        <taxon>Rhabditida</taxon>
        <taxon>Rhabditina</taxon>
        <taxon>Rhabditomorpha</taxon>
        <taxon>Rhabditoidea</taxon>
        <taxon>Rhabditidae</taxon>
        <taxon>Diploscapter</taxon>
    </lineage>
</organism>
<keyword evidence="6" id="KW-0158">Chromosome</keyword>
<evidence type="ECO:0000256" key="6">
    <source>
        <dbReference type="ARBA" id="ARBA00022454"/>
    </source>
</evidence>
<dbReference type="PRINTS" id="PR00623">
    <property type="entry name" value="HISTONEH4"/>
</dbReference>
<dbReference type="AlphaFoldDB" id="A0A2A2KZB7"/>
<evidence type="ECO:0000256" key="5">
    <source>
        <dbReference type="ARBA" id="ARBA00020836"/>
    </source>
</evidence>
<protein>
    <recommendedName>
        <fullName evidence="5">Histone H4</fullName>
    </recommendedName>
</protein>
<dbReference type="InterPro" id="IPR009072">
    <property type="entry name" value="Histone-fold"/>
</dbReference>
<dbReference type="Proteomes" id="UP000218231">
    <property type="component" value="Unassembled WGS sequence"/>
</dbReference>
<sequence length="144" mass="16587">MFLENVIRDAVTYCEHAKRKTVTAMDVVYALKRQGRTLVTQLSSNARPAVPISVKPKTKEPEEFTDNRIYVSNIPFSFREIDLANMFTPYGRVVNVEIVMNERGSKGFGFVTLDNREGCERARRELHGCHVQGRIIEVRMQEEH</sequence>
<keyword evidence="7 11" id="KW-0694">RNA-binding</keyword>
<proteinExistence type="inferred from homology"/>
<dbReference type="EMBL" id="LIAE01007421">
    <property type="protein sequence ID" value="PAV79346.1"/>
    <property type="molecule type" value="Genomic_DNA"/>
</dbReference>
<dbReference type="CDD" id="cd22912">
    <property type="entry name" value="HFD_H4"/>
    <property type="match status" value="1"/>
</dbReference>
<dbReference type="GO" id="GO:0007399">
    <property type="term" value="P:nervous system development"/>
    <property type="evidence" value="ECO:0007669"/>
    <property type="project" value="InterPro"/>
</dbReference>
<keyword evidence="10" id="KW-0544">Nucleosome core</keyword>
<dbReference type="InterPro" id="IPR000504">
    <property type="entry name" value="RRM_dom"/>
</dbReference>
<evidence type="ECO:0000256" key="8">
    <source>
        <dbReference type="ARBA" id="ARBA00023125"/>
    </source>
</evidence>
<evidence type="ECO:0000256" key="9">
    <source>
        <dbReference type="ARBA" id="ARBA00023242"/>
    </source>
</evidence>
<feature type="domain" description="RRM" evidence="12">
    <location>
        <begin position="67"/>
        <end position="143"/>
    </location>
</feature>
<dbReference type="Gene3D" id="1.10.20.10">
    <property type="entry name" value="Histone, subunit A"/>
    <property type="match status" value="1"/>
</dbReference>
<evidence type="ECO:0000256" key="7">
    <source>
        <dbReference type="ARBA" id="ARBA00022884"/>
    </source>
</evidence>
<dbReference type="GO" id="GO:0005634">
    <property type="term" value="C:nucleus"/>
    <property type="evidence" value="ECO:0007669"/>
    <property type="project" value="UniProtKB-SubCell"/>
</dbReference>
<keyword evidence="9" id="KW-0539">Nucleus</keyword>
<evidence type="ECO:0000313" key="13">
    <source>
        <dbReference type="EMBL" id="PAV79346.1"/>
    </source>
</evidence>
<dbReference type="GO" id="GO:0003729">
    <property type="term" value="F:mRNA binding"/>
    <property type="evidence" value="ECO:0007669"/>
    <property type="project" value="TreeGrafter"/>
</dbReference>
<evidence type="ECO:0000256" key="2">
    <source>
        <dbReference type="ARBA" id="ARBA00004123"/>
    </source>
</evidence>
<dbReference type="GO" id="GO:0003677">
    <property type="term" value="F:DNA binding"/>
    <property type="evidence" value="ECO:0007669"/>
    <property type="project" value="UniProtKB-KW"/>
</dbReference>
<dbReference type="GO" id="GO:0000786">
    <property type="term" value="C:nucleosome"/>
    <property type="evidence" value="ECO:0007669"/>
    <property type="project" value="UniProtKB-KW"/>
</dbReference>
<comment type="caution">
    <text evidence="13">The sequence shown here is derived from an EMBL/GenBank/DDBJ whole genome shotgun (WGS) entry which is preliminary data.</text>
</comment>
<evidence type="ECO:0000259" key="12">
    <source>
        <dbReference type="PROSITE" id="PS50102"/>
    </source>
</evidence>
<dbReference type="GO" id="GO:0005737">
    <property type="term" value="C:cytoplasm"/>
    <property type="evidence" value="ECO:0007669"/>
    <property type="project" value="TreeGrafter"/>
</dbReference>
<dbReference type="OrthoDB" id="5382468at2759"/>
<evidence type="ECO:0000256" key="11">
    <source>
        <dbReference type="PROSITE-ProRule" id="PRU00176"/>
    </source>
</evidence>
<evidence type="ECO:0000256" key="3">
    <source>
        <dbReference type="ARBA" id="ARBA00004286"/>
    </source>
</evidence>
<dbReference type="SUPFAM" id="SSF54928">
    <property type="entry name" value="RNA-binding domain, RBD"/>
    <property type="match status" value="1"/>
</dbReference>
<dbReference type="SMART" id="SM00360">
    <property type="entry name" value="RRM"/>
    <property type="match status" value="1"/>
</dbReference>
<evidence type="ECO:0000256" key="4">
    <source>
        <dbReference type="ARBA" id="ARBA00006564"/>
    </source>
</evidence>
<dbReference type="Pfam" id="PF00076">
    <property type="entry name" value="RRM_1"/>
    <property type="match status" value="1"/>
</dbReference>
<dbReference type="STRING" id="2018661.A0A2A2KZB7"/>
<comment type="function">
    <text evidence="1">Core component of nucleosome. Nucleosomes wrap and compact DNA into chromatin, limiting DNA accessibility to the cellular machineries which require DNA as a template. Histones thereby play a central role in transcription regulation, DNA repair, DNA replication and chromosomal stability. DNA accessibility is regulated via a complex set of post-translational modifications of histones, also called histone code, and nucleosome remodeling.</text>
</comment>
<dbReference type="SUPFAM" id="SSF47113">
    <property type="entry name" value="Histone-fold"/>
    <property type="match status" value="1"/>
</dbReference>
<dbReference type="InterPro" id="IPR001951">
    <property type="entry name" value="Histone_H4"/>
</dbReference>
<dbReference type="InterPro" id="IPR035425">
    <property type="entry name" value="CENP-T/H4_C"/>
</dbReference>
<evidence type="ECO:0000256" key="10">
    <source>
        <dbReference type="ARBA" id="ARBA00023269"/>
    </source>
</evidence>
<dbReference type="PANTHER" id="PTHR15597:SF44">
    <property type="entry name" value="PIP-1"/>
    <property type="match status" value="1"/>
</dbReference>
<comment type="subcellular location">
    <subcellularLocation>
        <location evidence="3">Chromosome</location>
    </subcellularLocation>
    <subcellularLocation>
        <location evidence="2">Nucleus</location>
    </subcellularLocation>
</comment>
<dbReference type="InterPro" id="IPR047131">
    <property type="entry name" value="RBFOX1-like"/>
</dbReference>
<dbReference type="GO" id="GO:0000381">
    <property type="term" value="P:regulation of alternative mRNA splicing, via spliceosome"/>
    <property type="evidence" value="ECO:0007669"/>
    <property type="project" value="InterPro"/>
</dbReference>
<reference evidence="13 14" key="1">
    <citation type="journal article" date="2017" name="Curr. Biol.">
        <title>Genome architecture and evolution of a unichromosomal asexual nematode.</title>
        <authorList>
            <person name="Fradin H."/>
            <person name="Zegar C."/>
            <person name="Gutwein M."/>
            <person name="Lucas J."/>
            <person name="Kovtun M."/>
            <person name="Corcoran D."/>
            <person name="Baugh L.R."/>
            <person name="Kiontke K."/>
            <person name="Gunsalus K."/>
            <person name="Fitch D.H."/>
            <person name="Piano F."/>
        </authorList>
    </citation>
    <scope>NUCLEOTIDE SEQUENCE [LARGE SCALE GENOMIC DNA]</scope>
    <source>
        <strain evidence="13">PF1309</strain>
    </source>
</reference>
<evidence type="ECO:0000256" key="1">
    <source>
        <dbReference type="ARBA" id="ARBA00002001"/>
    </source>
</evidence>
<dbReference type="GO" id="GO:0046982">
    <property type="term" value="F:protein heterodimerization activity"/>
    <property type="evidence" value="ECO:0007669"/>
    <property type="project" value="InterPro"/>
</dbReference>
<evidence type="ECO:0000313" key="14">
    <source>
        <dbReference type="Proteomes" id="UP000218231"/>
    </source>
</evidence>
<dbReference type="PANTHER" id="PTHR15597">
    <property type="entry name" value="ATAXIN 2-BINDING PROTEIN 1-RELATED"/>
    <property type="match status" value="1"/>
</dbReference>
<dbReference type="InterPro" id="IPR012677">
    <property type="entry name" value="Nucleotide-bd_a/b_plait_sf"/>
</dbReference>
<comment type="similarity">
    <text evidence="4">Belongs to the histone H4 family.</text>
</comment>
<dbReference type="PROSITE" id="PS50102">
    <property type="entry name" value="RRM"/>
    <property type="match status" value="1"/>
</dbReference>
<keyword evidence="8" id="KW-0238">DNA-binding</keyword>
<dbReference type="Pfam" id="PF15511">
    <property type="entry name" value="CENP-T_C"/>
    <property type="match status" value="1"/>
</dbReference>
<dbReference type="GO" id="GO:0030527">
    <property type="term" value="F:structural constituent of chromatin"/>
    <property type="evidence" value="ECO:0007669"/>
    <property type="project" value="InterPro"/>
</dbReference>
<gene>
    <name evidence="13" type="ORF">WR25_16967</name>
</gene>
<dbReference type="Gene3D" id="3.30.70.330">
    <property type="match status" value="1"/>
</dbReference>